<accession>A0A4V1F3C8</accession>
<evidence type="ECO:0000313" key="2">
    <source>
        <dbReference type="Proteomes" id="UP000299011"/>
    </source>
</evidence>
<sequence length="165" mass="18393">MTHDSLSRRAMLAVLAAGTSGCVGQVLETRPKVAMTGVRLHNWTEYPATVQLKLFRESQLVLDEEVSLGPLSSEDSSSVASFTPDWSVEPAHYRLQLAEADSEASLDRRLPPEDYAWDGCSYIDADIENGRGPYRKPGPDAPKWFEMHLQTVIEDSFSTEYCPDQ</sequence>
<dbReference type="OrthoDB" id="378371at2157"/>
<proteinExistence type="predicted"/>
<dbReference type="RefSeq" id="WP_137685656.1">
    <property type="nucleotide sequence ID" value="NC_017941.2"/>
</dbReference>
<dbReference type="GeneID" id="40155564"/>
<dbReference type="AlphaFoldDB" id="A0A4V1F3C8"/>
<dbReference type="Proteomes" id="UP000299011">
    <property type="component" value="Chromosome"/>
</dbReference>
<name>A0A4V1F3C8_HALMT</name>
<dbReference type="EMBL" id="CP039139">
    <property type="protein sequence ID" value="QCQ74487.1"/>
    <property type="molecule type" value="Genomic_DNA"/>
</dbReference>
<evidence type="ECO:0000313" key="1">
    <source>
        <dbReference type="EMBL" id="QCQ74487.1"/>
    </source>
</evidence>
<organism evidence="1 2">
    <name type="scientific">Haloferax mediterranei (strain ATCC 33500 / DSM 1411 / JCM 8866 / NBRC 14739 / NCIMB 2177 / R-4)</name>
    <name type="common">Halobacterium mediterranei</name>
    <dbReference type="NCBI Taxonomy" id="523841"/>
    <lineage>
        <taxon>Archaea</taxon>
        <taxon>Methanobacteriati</taxon>
        <taxon>Methanobacteriota</taxon>
        <taxon>Stenosarchaea group</taxon>
        <taxon>Halobacteria</taxon>
        <taxon>Halobacteriales</taxon>
        <taxon>Haloferacaceae</taxon>
        <taxon>Haloferax</taxon>
    </lineage>
</organism>
<gene>
    <name evidence="1" type="ORF">E6P09_04065</name>
</gene>
<reference evidence="1 2" key="1">
    <citation type="submission" date="2019-04" db="EMBL/GenBank/DDBJ databases">
        <title>Methylomes of two halophilic Archaea, Haloarcula marismortui and Haloferax mediterranei.</title>
        <authorList>
            <person name="DasSarma S."/>
            <person name="DasSarma P."/>
            <person name="DasSarma S."/>
            <person name="Fomenkov A."/>
            <person name="Vincze T."/>
            <person name="Anton B.P."/>
            <person name="Roberts R.J."/>
        </authorList>
    </citation>
    <scope>NUCLEOTIDE SEQUENCE [LARGE SCALE GENOMIC DNA]</scope>
    <source>
        <strain evidence="2">ATCC 33500 / DSM 1411 / JCM 8866 / NBRC 14739 / NCIMB 2177 / R-4</strain>
    </source>
</reference>
<protein>
    <submittedName>
        <fullName evidence="1">Uncharacterized protein</fullName>
    </submittedName>
</protein>